<reference evidence="1 2" key="1">
    <citation type="journal article" date="2018" name="Mol. Biol. Evol.">
        <title>Broad Genomic Sampling Reveals a Smut Pathogenic Ancestry of the Fungal Clade Ustilaginomycotina.</title>
        <authorList>
            <person name="Kijpornyongpan T."/>
            <person name="Mondo S.J."/>
            <person name="Barry K."/>
            <person name="Sandor L."/>
            <person name="Lee J."/>
            <person name="Lipzen A."/>
            <person name="Pangilinan J."/>
            <person name="LaButti K."/>
            <person name="Hainaut M."/>
            <person name="Henrissat B."/>
            <person name="Grigoriev I.V."/>
            <person name="Spatafora J.W."/>
            <person name="Aime M.C."/>
        </authorList>
    </citation>
    <scope>NUCLEOTIDE SEQUENCE [LARGE SCALE GENOMIC DNA]</scope>
    <source>
        <strain evidence="1 2">SA 807</strain>
    </source>
</reference>
<evidence type="ECO:0000313" key="1">
    <source>
        <dbReference type="EMBL" id="PWN47120.1"/>
    </source>
</evidence>
<protein>
    <submittedName>
        <fullName evidence="1">NADPH-dependent FMN reductase</fullName>
    </submittedName>
</protein>
<evidence type="ECO:0000313" key="2">
    <source>
        <dbReference type="Proteomes" id="UP000245626"/>
    </source>
</evidence>
<sequence length="119" mass="13110">LPTAEVSEAVIPVSVVDQEDYSDPEVKSFSRLVRSSRAVVVLTPQFNRGYPGNLKNLLDHLYHEWRSKPFLVFTYGGHGGGSCAQQLLTVLQAGLKAQVVSDPVAITLPEEYIRGDNRV</sequence>
<feature type="non-terminal residue" evidence="1">
    <location>
        <position position="119"/>
    </location>
</feature>
<organism evidence="1 2">
    <name type="scientific">Violaceomyces palustris</name>
    <dbReference type="NCBI Taxonomy" id="1673888"/>
    <lineage>
        <taxon>Eukaryota</taxon>
        <taxon>Fungi</taxon>
        <taxon>Dikarya</taxon>
        <taxon>Basidiomycota</taxon>
        <taxon>Ustilaginomycotina</taxon>
        <taxon>Ustilaginomycetes</taxon>
        <taxon>Violaceomycetales</taxon>
        <taxon>Violaceomycetaceae</taxon>
        <taxon>Violaceomyces</taxon>
    </lineage>
</organism>
<feature type="non-terminal residue" evidence="1">
    <location>
        <position position="1"/>
    </location>
</feature>
<keyword evidence="2" id="KW-1185">Reference proteome</keyword>
<dbReference type="Proteomes" id="UP000245626">
    <property type="component" value="Unassembled WGS sequence"/>
</dbReference>
<name>A0ACD0NMX9_9BASI</name>
<accession>A0ACD0NMX9</accession>
<gene>
    <name evidence="1" type="ORF">IE53DRAFT_303871</name>
</gene>
<proteinExistence type="predicted"/>
<dbReference type="EMBL" id="KZ820539">
    <property type="protein sequence ID" value="PWN47120.1"/>
    <property type="molecule type" value="Genomic_DNA"/>
</dbReference>